<keyword evidence="2" id="KW-1185">Reference proteome</keyword>
<reference evidence="1 2" key="1">
    <citation type="submission" date="2019-05" db="EMBL/GenBank/DDBJ databases">
        <title>Another draft genome of Portunus trituberculatus and its Hox gene families provides insights of decapod evolution.</title>
        <authorList>
            <person name="Jeong J.-H."/>
            <person name="Song I."/>
            <person name="Kim S."/>
            <person name="Choi T."/>
            <person name="Kim D."/>
            <person name="Ryu S."/>
            <person name="Kim W."/>
        </authorList>
    </citation>
    <scope>NUCLEOTIDE SEQUENCE [LARGE SCALE GENOMIC DNA]</scope>
    <source>
        <tissue evidence="1">Muscle</tissue>
    </source>
</reference>
<name>A0A5B7F1M0_PORTR</name>
<evidence type="ECO:0000313" key="2">
    <source>
        <dbReference type="Proteomes" id="UP000324222"/>
    </source>
</evidence>
<proteinExistence type="predicted"/>
<organism evidence="1 2">
    <name type="scientific">Portunus trituberculatus</name>
    <name type="common">Swimming crab</name>
    <name type="synonym">Neptunus trituberculatus</name>
    <dbReference type="NCBI Taxonomy" id="210409"/>
    <lineage>
        <taxon>Eukaryota</taxon>
        <taxon>Metazoa</taxon>
        <taxon>Ecdysozoa</taxon>
        <taxon>Arthropoda</taxon>
        <taxon>Crustacea</taxon>
        <taxon>Multicrustacea</taxon>
        <taxon>Malacostraca</taxon>
        <taxon>Eumalacostraca</taxon>
        <taxon>Eucarida</taxon>
        <taxon>Decapoda</taxon>
        <taxon>Pleocyemata</taxon>
        <taxon>Brachyura</taxon>
        <taxon>Eubrachyura</taxon>
        <taxon>Portunoidea</taxon>
        <taxon>Portunidae</taxon>
        <taxon>Portuninae</taxon>
        <taxon>Portunus</taxon>
    </lineage>
</organism>
<gene>
    <name evidence="1" type="ORF">E2C01_032651</name>
</gene>
<sequence>MNRDNHNTNCNTNTTTIIITPNTQEREPSHLQLYSLHLQHAPSWSPMLLPAFSHTGLDTNLPPLTSWYGGKVSSGSQR</sequence>
<comment type="caution">
    <text evidence="1">The sequence shown here is derived from an EMBL/GenBank/DDBJ whole genome shotgun (WGS) entry which is preliminary data.</text>
</comment>
<dbReference type="Proteomes" id="UP000324222">
    <property type="component" value="Unassembled WGS sequence"/>
</dbReference>
<accession>A0A5B7F1M0</accession>
<dbReference type="AlphaFoldDB" id="A0A5B7F1M0"/>
<protein>
    <submittedName>
        <fullName evidence="1">Uncharacterized protein</fullName>
    </submittedName>
</protein>
<dbReference type="EMBL" id="VSRR010004269">
    <property type="protein sequence ID" value="MPC39129.1"/>
    <property type="molecule type" value="Genomic_DNA"/>
</dbReference>
<evidence type="ECO:0000313" key="1">
    <source>
        <dbReference type="EMBL" id="MPC39129.1"/>
    </source>
</evidence>